<dbReference type="HOGENOM" id="CLU_2843393_0_0_10"/>
<dbReference type="RefSeq" id="WP_015334209.1">
    <property type="nucleotide sequence ID" value="NC_020054.1"/>
</dbReference>
<evidence type="ECO:0000256" key="2">
    <source>
        <dbReference type="SAM" id="Phobius"/>
    </source>
</evidence>
<proteinExistence type="predicted"/>
<organism evidence="3 4">
    <name type="scientific">Fibrella aestuarina BUZ 2</name>
    <dbReference type="NCBI Taxonomy" id="1166018"/>
    <lineage>
        <taxon>Bacteria</taxon>
        <taxon>Pseudomonadati</taxon>
        <taxon>Bacteroidota</taxon>
        <taxon>Cytophagia</taxon>
        <taxon>Cytophagales</taxon>
        <taxon>Spirosomataceae</taxon>
        <taxon>Fibrella</taxon>
    </lineage>
</organism>
<dbReference type="STRING" id="1166018.FAES_5111"/>
<feature type="compositionally biased region" description="Basic residues" evidence="1">
    <location>
        <begin position="54"/>
        <end position="65"/>
    </location>
</feature>
<evidence type="ECO:0000313" key="4">
    <source>
        <dbReference type="Proteomes" id="UP000011058"/>
    </source>
</evidence>
<sequence>MRQMINRLKTLYRHYGLYPFFVLLGLGVFAWAELTGTRLLGDDKEETSSSSGRRGYRGRTSFYHK</sequence>
<gene>
    <name evidence="3" type="ORF">FAES_5111</name>
</gene>
<keyword evidence="2" id="KW-0812">Transmembrane</keyword>
<reference evidence="3 4" key="1">
    <citation type="journal article" date="2012" name="J. Bacteriol.">
        <title>Genome Sequence of Fibrella aestuarina BUZ 2T, a Filamentous Marine Bacterium.</title>
        <authorList>
            <person name="Filippini M."/>
            <person name="Qi W."/>
            <person name="Blom J."/>
            <person name="Goesmann A."/>
            <person name="Smits T.H."/>
            <person name="Bagheri H.C."/>
        </authorList>
    </citation>
    <scope>NUCLEOTIDE SEQUENCE [LARGE SCALE GENOMIC DNA]</scope>
    <source>
        <strain evidence="4">BUZ 2T</strain>
    </source>
</reference>
<accession>I0KG57</accession>
<protein>
    <submittedName>
        <fullName evidence="3">Uncharacterized protein</fullName>
    </submittedName>
</protein>
<evidence type="ECO:0000256" key="1">
    <source>
        <dbReference type="SAM" id="MobiDB-lite"/>
    </source>
</evidence>
<dbReference type="EMBL" id="HE796683">
    <property type="protein sequence ID" value="CCH03110.1"/>
    <property type="molecule type" value="Genomic_DNA"/>
</dbReference>
<name>I0KG57_9BACT</name>
<dbReference type="Proteomes" id="UP000011058">
    <property type="component" value="Chromosome"/>
</dbReference>
<dbReference type="OrthoDB" id="965058at2"/>
<keyword evidence="2" id="KW-1133">Transmembrane helix</keyword>
<keyword evidence="4" id="KW-1185">Reference proteome</keyword>
<feature type="transmembrane region" description="Helical" evidence="2">
    <location>
        <begin position="12"/>
        <end position="32"/>
    </location>
</feature>
<evidence type="ECO:0000313" key="3">
    <source>
        <dbReference type="EMBL" id="CCH03110.1"/>
    </source>
</evidence>
<keyword evidence="2" id="KW-0472">Membrane</keyword>
<dbReference type="AlphaFoldDB" id="I0KG57"/>
<feature type="region of interest" description="Disordered" evidence="1">
    <location>
        <begin position="42"/>
        <end position="65"/>
    </location>
</feature>
<dbReference type="KEGG" id="fae:FAES_5111"/>